<evidence type="ECO:0000313" key="3">
    <source>
        <dbReference type="Proteomes" id="UP000316733"/>
    </source>
</evidence>
<feature type="compositionally biased region" description="Acidic residues" evidence="1">
    <location>
        <begin position="106"/>
        <end position="120"/>
    </location>
</feature>
<gene>
    <name evidence="2" type="ORF">EST35_0292</name>
</gene>
<evidence type="ECO:0000256" key="1">
    <source>
        <dbReference type="SAM" id="MobiDB-lite"/>
    </source>
</evidence>
<organism evidence="2 3">
    <name type="scientific">Pseudomonas phage vB_PaeM_PA5oct</name>
    <dbReference type="NCBI Taxonomy" id="2163605"/>
    <lineage>
        <taxon>Viruses</taxon>
        <taxon>Duplodnaviria</taxon>
        <taxon>Heunggongvirae</taxon>
        <taxon>Uroviricota</taxon>
        <taxon>Caudoviricetes</taxon>
        <taxon>Arenbergviridae</taxon>
        <taxon>Wroclawvirus</taxon>
        <taxon>Wroclawvirus PA5oct</taxon>
    </lineage>
</organism>
<evidence type="ECO:0000313" key="2">
    <source>
        <dbReference type="EMBL" id="QCG76173.1"/>
    </source>
</evidence>
<proteinExistence type="predicted"/>
<accession>A0A4Y5JY56</accession>
<reference evidence="3" key="1">
    <citation type="journal article" date="2020" name="bioRxiv">
        <title>Integrative omics analysis of Pseudomonas aeruginosa virus PA5oct highlights the molecular complexity of jumbo phages.</title>
        <authorList>
            <person name="Lood C."/>
            <person name="Danis-Wlodarczyk K."/>
            <person name="Blasdel B.G."/>
            <person name="Jang H.B."/>
            <person name="Vandenheuvel D."/>
            <person name="Briers Y."/>
            <person name="Noben J.-P."/>
            <person name="van Noort V."/>
            <person name="Drulis-Kawa Z."/>
            <person name="Lavigne R."/>
        </authorList>
    </citation>
    <scope>NUCLEOTIDE SEQUENCE [LARGE SCALE GENOMIC DNA]</scope>
</reference>
<feature type="region of interest" description="Disordered" evidence="1">
    <location>
        <begin position="97"/>
        <end position="120"/>
    </location>
</feature>
<name>A0A4Y5JY56_9CAUD</name>
<protein>
    <submittedName>
        <fullName evidence="2">Structural protein</fullName>
    </submittedName>
</protein>
<dbReference type="EMBL" id="MK797984">
    <property type="protein sequence ID" value="QCG76173.1"/>
    <property type="molecule type" value="Genomic_DNA"/>
</dbReference>
<keyword evidence="3" id="KW-1185">Reference proteome</keyword>
<sequence length="120" mass="13773">MVSTKRAYIVLTHRYSLKKYTKDQWEVTEECSFLNKLPNSVLLQSSVILDAKAETVYKNRTEGNASYNEIAKYVAEKYPIQFGQFYSLLGKENPFAIKESNTANEETTEPEISETESSEQ</sequence>
<dbReference type="Proteomes" id="UP000316733">
    <property type="component" value="Segment"/>
</dbReference>